<feature type="compositionally biased region" description="Low complexity" evidence="1">
    <location>
        <begin position="1"/>
        <end position="22"/>
    </location>
</feature>
<comment type="caution">
    <text evidence="2">The sequence shown here is derived from an EMBL/GenBank/DDBJ whole genome shotgun (WGS) entry which is preliminary data.</text>
</comment>
<feature type="compositionally biased region" description="Polar residues" evidence="1">
    <location>
        <begin position="39"/>
        <end position="49"/>
    </location>
</feature>
<evidence type="ECO:0000256" key="1">
    <source>
        <dbReference type="SAM" id="MobiDB-lite"/>
    </source>
</evidence>
<name>A0A8S1J0J1_9CHLO</name>
<feature type="region of interest" description="Disordered" evidence="1">
    <location>
        <begin position="1"/>
        <end position="52"/>
    </location>
</feature>
<gene>
    <name evidence="2" type="ORF">OSTQU699_LOCUS5036</name>
</gene>
<protein>
    <submittedName>
        <fullName evidence="2">Uncharacterized protein</fullName>
    </submittedName>
</protein>
<organism evidence="2 3">
    <name type="scientific">Ostreobium quekettii</name>
    <dbReference type="NCBI Taxonomy" id="121088"/>
    <lineage>
        <taxon>Eukaryota</taxon>
        <taxon>Viridiplantae</taxon>
        <taxon>Chlorophyta</taxon>
        <taxon>core chlorophytes</taxon>
        <taxon>Ulvophyceae</taxon>
        <taxon>TCBD clade</taxon>
        <taxon>Bryopsidales</taxon>
        <taxon>Ostreobineae</taxon>
        <taxon>Ostreobiaceae</taxon>
        <taxon>Ostreobium</taxon>
    </lineage>
</organism>
<sequence>MAESRGSSPRSCSSARSSRSPPLQLRRIDPGEDGDGGPCQSNSFASLMGSSDYVPGYHCSSRL</sequence>
<proteinExistence type="predicted"/>
<evidence type="ECO:0000313" key="2">
    <source>
        <dbReference type="EMBL" id="CAD7699677.1"/>
    </source>
</evidence>
<keyword evidence="3" id="KW-1185">Reference proteome</keyword>
<evidence type="ECO:0000313" key="3">
    <source>
        <dbReference type="Proteomes" id="UP000708148"/>
    </source>
</evidence>
<dbReference type="EMBL" id="CAJHUC010001088">
    <property type="protein sequence ID" value="CAD7699677.1"/>
    <property type="molecule type" value="Genomic_DNA"/>
</dbReference>
<reference evidence="2" key="1">
    <citation type="submission" date="2020-12" db="EMBL/GenBank/DDBJ databases">
        <authorList>
            <person name="Iha C."/>
        </authorList>
    </citation>
    <scope>NUCLEOTIDE SEQUENCE</scope>
</reference>
<dbReference type="Proteomes" id="UP000708148">
    <property type="component" value="Unassembled WGS sequence"/>
</dbReference>
<dbReference type="AlphaFoldDB" id="A0A8S1J0J1"/>
<accession>A0A8S1J0J1</accession>